<comment type="caution">
    <text evidence="1">The sequence shown here is derived from an EMBL/GenBank/DDBJ whole genome shotgun (WGS) entry which is preliminary data.</text>
</comment>
<gene>
    <name evidence="1" type="ORF">ACFO0S_09035</name>
</gene>
<dbReference type="Proteomes" id="UP001595733">
    <property type="component" value="Unassembled WGS sequence"/>
</dbReference>
<organism evidence="1 2">
    <name type="scientific">Chryseomicrobium palamuruense</name>
    <dbReference type="NCBI Taxonomy" id="682973"/>
    <lineage>
        <taxon>Bacteria</taxon>
        <taxon>Bacillati</taxon>
        <taxon>Bacillota</taxon>
        <taxon>Bacilli</taxon>
        <taxon>Bacillales</taxon>
        <taxon>Caryophanaceae</taxon>
        <taxon>Chryseomicrobium</taxon>
    </lineage>
</organism>
<reference evidence="2" key="1">
    <citation type="journal article" date="2019" name="Int. J. Syst. Evol. Microbiol.">
        <title>The Global Catalogue of Microorganisms (GCM) 10K type strain sequencing project: providing services to taxonomists for standard genome sequencing and annotation.</title>
        <authorList>
            <consortium name="The Broad Institute Genomics Platform"/>
            <consortium name="The Broad Institute Genome Sequencing Center for Infectious Disease"/>
            <person name="Wu L."/>
            <person name="Ma J."/>
        </authorList>
    </citation>
    <scope>NUCLEOTIDE SEQUENCE [LARGE SCALE GENOMIC DNA]</scope>
    <source>
        <strain evidence="2">CCUG 50353</strain>
    </source>
</reference>
<accession>A0ABV8UXE6</accession>
<protein>
    <submittedName>
        <fullName evidence="1">Uncharacterized protein</fullName>
    </submittedName>
</protein>
<proteinExistence type="predicted"/>
<dbReference type="RefSeq" id="WP_378141580.1">
    <property type="nucleotide sequence ID" value="NZ_JBHSEF010000022.1"/>
</dbReference>
<dbReference type="EMBL" id="JBHSEF010000022">
    <property type="protein sequence ID" value="MFC4355189.1"/>
    <property type="molecule type" value="Genomic_DNA"/>
</dbReference>
<keyword evidence="2" id="KW-1185">Reference proteome</keyword>
<sequence>MKKRIVITLFFACALIFTFGNDIAMVAAPELFSPMGAGRTPTIPILPPIN</sequence>
<evidence type="ECO:0000313" key="1">
    <source>
        <dbReference type="EMBL" id="MFC4355189.1"/>
    </source>
</evidence>
<name>A0ABV8UXE6_9BACL</name>
<evidence type="ECO:0000313" key="2">
    <source>
        <dbReference type="Proteomes" id="UP001595733"/>
    </source>
</evidence>